<proteinExistence type="predicted"/>
<dbReference type="AlphaFoldDB" id="A0A4Z2HV32"/>
<gene>
    <name evidence="1" type="ORF">EYF80_020202</name>
</gene>
<evidence type="ECO:0000313" key="1">
    <source>
        <dbReference type="EMBL" id="TNN69557.1"/>
    </source>
</evidence>
<dbReference type="Proteomes" id="UP000314294">
    <property type="component" value="Unassembled WGS sequence"/>
</dbReference>
<comment type="caution">
    <text evidence="1">The sequence shown here is derived from an EMBL/GenBank/DDBJ whole genome shotgun (WGS) entry which is preliminary data.</text>
</comment>
<evidence type="ECO:0000313" key="2">
    <source>
        <dbReference type="Proteomes" id="UP000314294"/>
    </source>
</evidence>
<accession>A0A4Z2HV32</accession>
<dbReference type="EMBL" id="SRLO01000174">
    <property type="protein sequence ID" value="TNN69557.1"/>
    <property type="molecule type" value="Genomic_DNA"/>
</dbReference>
<sequence length="101" mass="11507">MQVVWPSKVLATTRKWNGPMEKNSQSYAPDVARVWFTSNSYRDRVRTEGQDRGSGQRTEEIGALNSLNLSQSFELLSFTDNPLVALELLIRPQVLLQLNKL</sequence>
<reference evidence="1 2" key="1">
    <citation type="submission" date="2019-03" db="EMBL/GenBank/DDBJ databases">
        <title>First draft genome of Liparis tanakae, snailfish: a comprehensive survey of snailfish specific genes.</title>
        <authorList>
            <person name="Kim W."/>
            <person name="Song I."/>
            <person name="Jeong J.-H."/>
            <person name="Kim D."/>
            <person name="Kim S."/>
            <person name="Ryu S."/>
            <person name="Song J.Y."/>
            <person name="Lee S.K."/>
        </authorList>
    </citation>
    <scope>NUCLEOTIDE SEQUENCE [LARGE SCALE GENOMIC DNA]</scope>
    <source>
        <tissue evidence="1">Muscle</tissue>
    </source>
</reference>
<protein>
    <submittedName>
        <fullName evidence="1">Uncharacterized protein</fullName>
    </submittedName>
</protein>
<name>A0A4Z2HV32_9TELE</name>
<keyword evidence="2" id="KW-1185">Reference proteome</keyword>
<organism evidence="1 2">
    <name type="scientific">Liparis tanakae</name>
    <name type="common">Tanaka's snailfish</name>
    <dbReference type="NCBI Taxonomy" id="230148"/>
    <lineage>
        <taxon>Eukaryota</taxon>
        <taxon>Metazoa</taxon>
        <taxon>Chordata</taxon>
        <taxon>Craniata</taxon>
        <taxon>Vertebrata</taxon>
        <taxon>Euteleostomi</taxon>
        <taxon>Actinopterygii</taxon>
        <taxon>Neopterygii</taxon>
        <taxon>Teleostei</taxon>
        <taxon>Neoteleostei</taxon>
        <taxon>Acanthomorphata</taxon>
        <taxon>Eupercaria</taxon>
        <taxon>Perciformes</taxon>
        <taxon>Cottioidei</taxon>
        <taxon>Cottales</taxon>
        <taxon>Liparidae</taxon>
        <taxon>Liparis</taxon>
    </lineage>
</organism>